<dbReference type="InterPro" id="IPR036388">
    <property type="entry name" value="WH-like_DNA-bd_sf"/>
</dbReference>
<dbReference type="Pfam" id="PF01638">
    <property type="entry name" value="HxlR"/>
    <property type="match status" value="1"/>
</dbReference>
<dbReference type="AlphaFoldDB" id="A0A855XZ54"/>
<dbReference type="PANTHER" id="PTHR33204">
    <property type="entry name" value="TRANSCRIPTIONAL REGULATOR, MARR FAMILY"/>
    <property type="match status" value="1"/>
</dbReference>
<proteinExistence type="predicted"/>
<dbReference type="SUPFAM" id="SSF46785">
    <property type="entry name" value="Winged helix' DNA-binding domain"/>
    <property type="match status" value="1"/>
</dbReference>
<evidence type="ECO:0000256" key="2">
    <source>
        <dbReference type="ARBA" id="ARBA00023125"/>
    </source>
</evidence>
<keyword evidence="1" id="KW-0805">Transcription regulation</keyword>
<evidence type="ECO:0000256" key="1">
    <source>
        <dbReference type="ARBA" id="ARBA00023015"/>
    </source>
</evidence>
<dbReference type="EMBL" id="QGTZ01000003">
    <property type="protein sequence ID" value="PWW42986.1"/>
    <property type="molecule type" value="Genomic_DNA"/>
</dbReference>
<name>A0A855XZ54_9BACL</name>
<evidence type="ECO:0000313" key="5">
    <source>
        <dbReference type="EMBL" id="PWW42986.1"/>
    </source>
</evidence>
<dbReference type="InterPro" id="IPR002577">
    <property type="entry name" value="HTH_HxlR"/>
</dbReference>
<evidence type="ECO:0000313" key="6">
    <source>
        <dbReference type="Proteomes" id="UP000247078"/>
    </source>
</evidence>
<accession>A0A855XZ54</accession>
<dbReference type="PROSITE" id="PS51118">
    <property type="entry name" value="HTH_HXLR"/>
    <property type="match status" value="1"/>
</dbReference>
<dbReference type="PANTHER" id="PTHR33204:SF29">
    <property type="entry name" value="TRANSCRIPTIONAL REGULATOR"/>
    <property type="match status" value="1"/>
</dbReference>
<protein>
    <submittedName>
        <fullName evidence="5">HxlR family transcriptional regulator</fullName>
    </submittedName>
</protein>
<dbReference type="Gene3D" id="1.10.10.10">
    <property type="entry name" value="Winged helix-like DNA-binding domain superfamily/Winged helix DNA-binding domain"/>
    <property type="match status" value="1"/>
</dbReference>
<dbReference type="InterPro" id="IPR036390">
    <property type="entry name" value="WH_DNA-bd_sf"/>
</dbReference>
<evidence type="ECO:0000256" key="3">
    <source>
        <dbReference type="ARBA" id="ARBA00023163"/>
    </source>
</evidence>
<gene>
    <name evidence="5" type="ORF">DET56_10325</name>
</gene>
<evidence type="ECO:0000259" key="4">
    <source>
        <dbReference type="PROSITE" id="PS51118"/>
    </source>
</evidence>
<dbReference type="Proteomes" id="UP000247078">
    <property type="component" value="Unassembled WGS sequence"/>
</dbReference>
<sequence>MHILFWLWIKETLRYGELKRALDGITHKMLSSQLKELEADQLIIRTEYPQLTPKVEYSLSLYFQ</sequence>
<feature type="domain" description="HTH hxlR-type" evidence="4">
    <location>
        <begin position="1"/>
        <end position="64"/>
    </location>
</feature>
<dbReference type="GO" id="GO:0003677">
    <property type="term" value="F:DNA binding"/>
    <property type="evidence" value="ECO:0007669"/>
    <property type="project" value="UniProtKB-KW"/>
</dbReference>
<keyword evidence="3" id="KW-0804">Transcription</keyword>
<reference evidence="5 6" key="1">
    <citation type="submission" date="2018-05" db="EMBL/GenBank/DDBJ databases">
        <title>Freshwater and sediment microbial communities from various areas in North America, analyzing microbe dynamics in response to fracking.</title>
        <authorList>
            <person name="Lamendella R."/>
        </authorList>
    </citation>
    <scope>NUCLEOTIDE SEQUENCE [LARGE SCALE GENOMIC DNA]</scope>
    <source>
        <strain evidence="5 6">DB-3</strain>
    </source>
</reference>
<comment type="caution">
    <text evidence="5">The sequence shown here is derived from an EMBL/GenBank/DDBJ whole genome shotgun (WGS) entry which is preliminary data.</text>
</comment>
<organism evidence="5 6">
    <name type="scientific">Paenibacillus pabuli</name>
    <dbReference type="NCBI Taxonomy" id="1472"/>
    <lineage>
        <taxon>Bacteria</taxon>
        <taxon>Bacillati</taxon>
        <taxon>Bacillota</taxon>
        <taxon>Bacilli</taxon>
        <taxon>Bacillales</taxon>
        <taxon>Paenibacillaceae</taxon>
        <taxon>Paenibacillus</taxon>
    </lineage>
</organism>
<keyword evidence="2" id="KW-0238">DNA-binding</keyword>